<keyword evidence="7 11" id="KW-0328">Glycosyltransferase</keyword>
<name>A0ABT9QTJ6_9ACTN</name>
<evidence type="ECO:0000256" key="11">
    <source>
        <dbReference type="HAMAP-Rule" id="MF_00230"/>
    </source>
</evidence>
<dbReference type="EC" id="2.4.2.21" evidence="4 11"/>
<dbReference type="PANTHER" id="PTHR43463:SF1">
    <property type="entry name" value="NICOTINATE-NUCLEOTIDE--DIMETHYLBENZIMIDAZOLE PHOSPHORIBOSYLTRANSFERASE"/>
    <property type="match status" value="1"/>
</dbReference>
<comment type="pathway">
    <text evidence="2 11">Nucleoside biosynthesis; alpha-ribazole biosynthesis; alpha-ribazole from 5,6-dimethylbenzimidazole: step 1/2.</text>
</comment>
<dbReference type="SUPFAM" id="SSF52733">
    <property type="entry name" value="Nicotinate mononucleotide:5,6-dimethylbenzimidazole phosphoribosyltransferase (CobT)"/>
    <property type="match status" value="2"/>
</dbReference>
<dbReference type="EMBL" id="JAUSQU010000001">
    <property type="protein sequence ID" value="MDP9850092.1"/>
    <property type="molecule type" value="Genomic_DNA"/>
</dbReference>
<feature type="active site" description="Proton acceptor" evidence="11">
    <location>
        <position position="361"/>
    </location>
</feature>
<dbReference type="Pfam" id="PF02277">
    <property type="entry name" value="DBI_PRT"/>
    <property type="match status" value="2"/>
</dbReference>
<evidence type="ECO:0000313" key="13">
    <source>
        <dbReference type="Proteomes" id="UP001225356"/>
    </source>
</evidence>
<dbReference type="InterPro" id="IPR023195">
    <property type="entry name" value="Nict_dMeBzImd_PRibTrfase_N"/>
</dbReference>
<evidence type="ECO:0000256" key="9">
    <source>
        <dbReference type="ARBA" id="ARBA00030686"/>
    </source>
</evidence>
<dbReference type="PANTHER" id="PTHR43463">
    <property type="entry name" value="NICOTINATE-NUCLEOTIDE--DIMETHYLBENZIMIDAZOLE PHOSPHORIBOSYLTRANSFERASE"/>
    <property type="match status" value="1"/>
</dbReference>
<evidence type="ECO:0000256" key="5">
    <source>
        <dbReference type="ARBA" id="ARBA00015486"/>
    </source>
</evidence>
<comment type="caution">
    <text evidence="12">The sequence shown here is derived from an EMBL/GenBank/DDBJ whole genome shotgun (WGS) entry which is preliminary data.</text>
</comment>
<evidence type="ECO:0000256" key="10">
    <source>
        <dbReference type="ARBA" id="ARBA00047340"/>
    </source>
</evidence>
<dbReference type="InterPro" id="IPR003200">
    <property type="entry name" value="Nict_dMeBzImd_PRibTrfase"/>
</dbReference>
<evidence type="ECO:0000256" key="2">
    <source>
        <dbReference type="ARBA" id="ARBA00005049"/>
    </source>
</evidence>
<comment type="function">
    <text evidence="1 11">Catalyzes the synthesis of alpha-ribazole-5'-phosphate from nicotinate mononucleotide (NAMN) and 5,6-dimethylbenzimidazole (DMB).</text>
</comment>
<dbReference type="Proteomes" id="UP001225356">
    <property type="component" value="Unassembled WGS sequence"/>
</dbReference>
<gene>
    <name evidence="11" type="primary">cobT</name>
    <name evidence="12" type="ORF">J2853_009303</name>
</gene>
<dbReference type="Gene3D" id="1.10.1610.10">
    <property type="match status" value="1"/>
</dbReference>
<evidence type="ECO:0000256" key="7">
    <source>
        <dbReference type="ARBA" id="ARBA00022676"/>
    </source>
</evidence>
<evidence type="ECO:0000256" key="4">
    <source>
        <dbReference type="ARBA" id="ARBA00011991"/>
    </source>
</evidence>
<dbReference type="HAMAP" id="MF_00230">
    <property type="entry name" value="CobT"/>
    <property type="match status" value="1"/>
</dbReference>
<evidence type="ECO:0000256" key="3">
    <source>
        <dbReference type="ARBA" id="ARBA00007110"/>
    </source>
</evidence>
<evidence type="ECO:0000256" key="6">
    <source>
        <dbReference type="ARBA" id="ARBA00022573"/>
    </source>
</evidence>
<comment type="catalytic activity">
    <reaction evidence="10 11">
        <text>5,6-dimethylbenzimidazole + nicotinate beta-D-ribonucleotide = alpha-ribazole 5'-phosphate + nicotinate + H(+)</text>
        <dbReference type="Rhea" id="RHEA:11196"/>
        <dbReference type="ChEBI" id="CHEBI:15378"/>
        <dbReference type="ChEBI" id="CHEBI:15890"/>
        <dbReference type="ChEBI" id="CHEBI:32544"/>
        <dbReference type="ChEBI" id="CHEBI:57502"/>
        <dbReference type="ChEBI" id="CHEBI:57918"/>
        <dbReference type="EC" id="2.4.2.21"/>
    </reaction>
</comment>
<evidence type="ECO:0000256" key="1">
    <source>
        <dbReference type="ARBA" id="ARBA00002197"/>
    </source>
</evidence>
<protein>
    <recommendedName>
        <fullName evidence="5 11">Nicotinate-nucleotide--dimethylbenzimidazole phosphoribosyltransferase</fullName>
        <shortName evidence="11">NN:DBI PRT</shortName>
        <ecNumber evidence="4 11">2.4.2.21</ecNumber>
    </recommendedName>
    <alternativeName>
        <fullName evidence="9 11">N(1)-alpha-phosphoribosyltransferase</fullName>
    </alternativeName>
</protein>
<dbReference type="RefSeq" id="WP_307568307.1">
    <property type="nucleotide sequence ID" value="NZ_JAUSQU010000001.1"/>
</dbReference>
<dbReference type="CDD" id="cd02439">
    <property type="entry name" value="DMB-PRT_CobT"/>
    <property type="match status" value="1"/>
</dbReference>
<sequence>MTILEQTIAAIRPADPVAVAEARAHQDRLTKPRGALGALEEVAVRLAGAAAVSPPPLPAPAALAIFAADHGVHAQGVSPWPQEVTLQMVGNFLAGGAVANAFATQVGASVTVVDVGVAADLDPAPGLRISKVAYGTADLSQGPAMTAEQVTAALEAGVVVARELVEQGARCLITGDMGIANTTASAALICAFTGQDAAVATGRGTGVDDETLERKVEVVRRALLANGLTGGPDGAASPGAQTAHAAQMPQMVHIEQKEYKEQSAQIEQTAQAASAMKTLAAVGGLEHAAIAGFILGGAAAGVPVILDGVIAGSAALAAAALAPAVVDHCVAGHRSAEPGHAVALSHLGLRPLVELELRLGEGTGGLLAYPLVCAAVRVMHEVATFDSAGVSDKEA</sequence>
<organism evidence="12 13">
    <name type="scientific">Streptosporangium lutulentum</name>
    <dbReference type="NCBI Taxonomy" id="1461250"/>
    <lineage>
        <taxon>Bacteria</taxon>
        <taxon>Bacillati</taxon>
        <taxon>Actinomycetota</taxon>
        <taxon>Actinomycetes</taxon>
        <taxon>Streptosporangiales</taxon>
        <taxon>Streptosporangiaceae</taxon>
        <taxon>Streptosporangium</taxon>
    </lineage>
</organism>
<proteinExistence type="inferred from homology"/>
<evidence type="ECO:0000313" key="12">
    <source>
        <dbReference type="EMBL" id="MDP9850092.1"/>
    </source>
</evidence>
<reference evidence="12 13" key="1">
    <citation type="submission" date="2023-07" db="EMBL/GenBank/DDBJ databases">
        <title>Sequencing the genomes of 1000 actinobacteria strains.</title>
        <authorList>
            <person name="Klenk H.-P."/>
        </authorList>
    </citation>
    <scope>NUCLEOTIDE SEQUENCE [LARGE SCALE GENOMIC DNA]</scope>
    <source>
        <strain evidence="12 13">DSM 46740</strain>
    </source>
</reference>
<dbReference type="GO" id="GO:0008939">
    <property type="term" value="F:nicotinate-nucleotide-dimethylbenzimidazole phosphoribosyltransferase activity"/>
    <property type="evidence" value="ECO:0007669"/>
    <property type="project" value="UniProtKB-EC"/>
</dbReference>
<dbReference type="InterPro" id="IPR036087">
    <property type="entry name" value="Nict_dMeBzImd_PRibTrfase_sf"/>
</dbReference>
<accession>A0ABT9QTJ6</accession>
<keyword evidence="8 11" id="KW-0808">Transferase</keyword>
<dbReference type="InterPro" id="IPR017846">
    <property type="entry name" value="Nict_dMeBzImd_PRibTrfase_bact"/>
</dbReference>
<keyword evidence="6 11" id="KW-0169">Cobalamin biosynthesis</keyword>
<comment type="similarity">
    <text evidence="3 11">Belongs to the CobT family.</text>
</comment>
<keyword evidence="13" id="KW-1185">Reference proteome</keyword>
<dbReference type="Gene3D" id="3.40.50.10210">
    <property type="match status" value="1"/>
</dbReference>
<evidence type="ECO:0000256" key="8">
    <source>
        <dbReference type="ARBA" id="ARBA00022679"/>
    </source>
</evidence>